<dbReference type="EMBL" id="AF325155">
    <property type="protein sequence ID" value="AAL01827.1"/>
    <property type="molecule type" value="Genomic_DNA"/>
</dbReference>
<dbReference type="RefSeq" id="NP_258324.1">
    <property type="nucleotide sequence ID" value="NC_003102.1"/>
</dbReference>
<accession>Q91BG9</accession>
<sequence length="55" mass="6708">MVVIKKKGCDVMNLILNNKNHLSLYKYFYFHNNTIIIYRCKCYDSRLYRNATLRT</sequence>
<dbReference type="EMBL" id="MN342245">
    <property type="protein sequence ID" value="QHN73906.1"/>
    <property type="molecule type" value="Genomic_DNA"/>
</dbReference>
<evidence type="ECO:0000313" key="1">
    <source>
        <dbReference type="EMBL" id="AAL01827.1"/>
    </source>
</evidence>
<dbReference type="Proteomes" id="UP000202667">
    <property type="component" value="Segment"/>
</dbReference>
<gene>
    <name evidence="2" type="primary">ORF56</name>
</gene>
<organism evidence="1 3">
    <name type="scientific">Spodoptera litura multicapsid nucleopolyhedrovirus</name>
    <name type="common">SpltMNPV</name>
    <dbReference type="NCBI Taxonomy" id="46242"/>
    <lineage>
        <taxon>Viruses</taxon>
        <taxon>Viruses incertae sedis</taxon>
        <taxon>Naldaviricetes</taxon>
        <taxon>Lefavirales</taxon>
        <taxon>Baculoviridae</taxon>
        <taxon>Alphabaculovirus</taxon>
        <taxon>Alphabaculovirus spliturae</taxon>
    </lineage>
</organism>
<name>Q91BG9_NPVST</name>
<dbReference type="KEGG" id="vg:922162"/>
<evidence type="ECO:0000313" key="3">
    <source>
        <dbReference type="Proteomes" id="UP000202667"/>
    </source>
</evidence>
<protein>
    <submittedName>
        <fullName evidence="1">Uncharacterized protein</fullName>
    </submittedName>
</protein>
<proteinExistence type="predicted"/>
<keyword evidence="3" id="KW-1185">Reference proteome</keyword>
<evidence type="ECO:0000313" key="2">
    <source>
        <dbReference type="EMBL" id="QHN73906.1"/>
    </source>
</evidence>
<reference evidence="2" key="2">
    <citation type="journal article" date="2019" name="Viruses">
        <title>Identification of Loci Associated with Enhanced Virulence in Spodoptera litura Nucleopolyhedrovirus Isolates Using Deep Sequencing.</title>
        <authorList>
            <person name="Zwart M.P."/>
            <person name="Ali G."/>
            <person name="Strien E.A.V."/>
            <person name="Schijlen E.G.W.M."/>
            <person name="Wang M."/>
            <person name="Werf W.V."/>
            <person name="Vlak J.M."/>
        </authorList>
    </citation>
    <scope>NUCLEOTIDE SEQUENCE</scope>
    <source>
        <strain evidence="2">G2</strain>
    </source>
</reference>
<organismHost>
    <name type="scientific">Lepidoptera</name>
    <name type="common">moths &amp; butterflies</name>
    <dbReference type="NCBI Taxonomy" id="7088"/>
</organismHost>
<reference evidence="1 3" key="1">
    <citation type="journal article" date="2001" name="Virology">
        <title>Sequence analysis of the Spodoptera litura multicapsid nucleopolyhedrovirus genome.</title>
        <authorList>
            <person name="Pang Y."/>
            <person name="Yu J."/>
            <person name="Wang L."/>
            <person name="Hu X."/>
            <person name="Bao W."/>
            <person name="Li G."/>
            <person name="Chen C."/>
            <person name="Han H."/>
            <person name="Hu S."/>
            <person name="Yang H."/>
        </authorList>
    </citation>
    <scope>NUCLEOTIDE SEQUENCE [LARGE SCALE GENOMIC DNA]</scope>
    <source>
        <strain evidence="1 3">G2</strain>
    </source>
</reference>